<dbReference type="SUPFAM" id="SSF103473">
    <property type="entry name" value="MFS general substrate transporter"/>
    <property type="match status" value="1"/>
</dbReference>
<dbReference type="PANTHER" id="PTHR11328:SF24">
    <property type="entry name" value="MAJOR FACILITATOR SUPERFAMILY (MFS) PROFILE DOMAIN-CONTAINING PROTEIN"/>
    <property type="match status" value="1"/>
</dbReference>
<feature type="transmembrane region" description="Helical" evidence="2">
    <location>
        <begin position="15"/>
        <end position="36"/>
    </location>
</feature>
<dbReference type="Pfam" id="PF13347">
    <property type="entry name" value="MFS_2"/>
    <property type="match status" value="1"/>
</dbReference>
<dbReference type="Gene3D" id="1.20.1250.20">
    <property type="entry name" value="MFS general substrate transporter like domains"/>
    <property type="match status" value="1"/>
</dbReference>
<feature type="transmembrane region" description="Helical" evidence="2">
    <location>
        <begin position="239"/>
        <end position="263"/>
    </location>
</feature>
<gene>
    <name evidence="3" type="ORF">GCM10007852_29910</name>
</gene>
<sequence length="466" mass="52247">MLIKSVGFVRTKHKFVLGIGFLAIFFSAQGLGILATPYYQMTLGVDPFLLALAMKAPVFIASFLAPFIGQWSDGFRSSFGRRRPFLFVFPWLSCLIFGLIWMVPQAWSREEQLVYFAIMALAFYLCNTCWTIPMKCLAYEASSDYHERTRIMGFVTYFLKFGSIIYHWVFPIAQLSIFGGVVVGMQYVGWGVALICLGLFGMIPAIFLRERTYEPSKLEQKHSLIESLKTILQNKNLRILLLIIFFQMGFGGLAASMDYYVLVYYMHEGNVAEGATWKGLLSTAYAIAGIASIPLITKLSSTFGKINAIKFMFILTFVGGLLKWVIYQPGNEWLLVIDAVICCGIWAAMGILVTSMVADQIDVDEHAYDIRREGIFVSLQNWFIAISGAIAVILSGLMLNLIGFEALKGGNQTDTSLNAMRFILVFGTAFPALLGYKLISQYDLTEQRFNQIKAEIKTNHPSETAD</sequence>
<dbReference type="PANTHER" id="PTHR11328">
    <property type="entry name" value="MAJOR FACILITATOR SUPERFAMILY DOMAIN-CONTAINING PROTEIN"/>
    <property type="match status" value="1"/>
</dbReference>
<evidence type="ECO:0000313" key="4">
    <source>
        <dbReference type="Proteomes" id="UP001156601"/>
    </source>
</evidence>
<evidence type="ECO:0000256" key="1">
    <source>
        <dbReference type="ARBA" id="ARBA00009617"/>
    </source>
</evidence>
<keyword evidence="2" id="KW-1133">Transmembrane helix</keyword>
<keyword evidence="4" id="KW-1185">Reference proteome</keyword>
<feature type="transmembrane region" description="Helical" evidence="2">
    <location>
        <begin position="84"/>
        <end position="107"/>
    </location>
</feature>
<comment type="caution">
    <text evidence="3">The sequence shown here is derived from an EMBL/GenBank/DDBJ whole genome shotgun (WGS) entry which is preliminary data.</text>
</comment>
<feature type="transmembrane region" description="Helical" evidence="2">
    <location>
        <begin position="275"/>
        <end position="296"/>
    </location>
</feature>
<dbReference type="EMBL" id="BSOT01000007">
    <property type="protein sequence ID" value="GLR72083.1"/>
    <property type="molecule type" value="Genomic_DNA"/>
</dbReference>
<keyword evidence="2" id="KW-0472">Membrane</keyword>
<feature type="transmembrane region" description="Helical" evidence="2">
    <location>
        <begin position="187"/>
        <end position="208"/>
    </location>
</feature>
<proteinExistence type="inferred from homology"/>
<dbReference type="RefSeq" id="WP_284218444.1">
    <property type="nucleotide sequence ID" value="NZ_BSOT01000007.1"/>
</dbReference>
<evidence type="ECO:0000256" key="2">
    <source>
        <dbReference type="SAM" id="Phobius"/>
    </source>
</evidence>
<dbReference type="InterPro" id="IPR039672">
    <property type="entry name" value="MFS_2"/>
</dbReference>
<organism evidence="3 4">
    <name type="scientific">Agaribacter marinus</name>
    <dbReference type="NCBI Taxonomy" id="1431249"/>
    <lineage>
        <taxon>Bacteria</taxon>
        <taxon>Pseudomonadati</taxon>
        <taxon>Pseudomonadota</taxon>
        <taxon>Gammaproteobacteria</taxon>
        <taxon>Alteromonadales</taxon>
        <taxon>Alteromonadaceae</taxon>
        <taxon>Agaribacter</taxon>
    </lineage>
</organism>
<reference evidence="3" key="2">
    <citation type="submission" date="2023-01" db="EMBL/GenBank/DDBJ databases">
        <title>Draft genome sequence of Agaribacter marinus strain NBRC 110023.</title>
        <authorList>
            <person name="Sun Q."/>
            <person name="Mori K."/>
        </authorList>
    </citation>
    <scope>NUCLEOTIDE SEQUENCE</scope>
    <source>
        <strain evidence="3">NBRC 110023</strain>
    </source>
</reference>
<feature type="transmembrane region" description="Helical" evidence="2">
    <location>
        <begin position="113"/>
        <end position="133"/>
    </location>
</feature>
<dbReference type="Proteomes" id="UP001156601">
    <property type="component" value="Unassembled WGS sequence"/>
</dbReference>
<accession>A0AA37T4R9</accession>
<feature type="transmembrane region" description="Helical" evidence="2">
    <location>
        <begin position="48"/>
        <end position="72"/>
    </location>
</feature>
<dbReference type="GO" id="GO:0015293">
    <property type="term" value="F:symporter activity"/>
    <property type="evidence" value="ECO:0007669"/>
    <property type="project" value="InterPro"/>
</dbReference>
<feature type="transmembrane region" description="Helical" evidence="2">
    <location>
        <begin position="308"/>
        <end position="327"/>
    </location>
</feature>
<feature type="transmembrane region" description="Helical" evidence="2">
    <location>
        <begin position="419"/>
        <end position="439"/>
    </location>
</feature>
<feature type="transmembrane region" description="Helical" evidence="2">
    <location>
        <begin position="379"/>
        <end position="399"/>
    </location>
</feature>
<feature type="transmembrane region" description="Helical" evidence="2">
    <location>
        <begin position="333"/>
        <end position="358"/>
    </location>
</feature>
<keyword evidence="2" id="KW-0812">Transmembrane</keyword>
<name>A0AA37T4R9_9ALTE</name>
<dbReference type="InterPro" id="IPR036259">
    <property type="entry name" value="MFS_trans_sf"/>
</dbReference>
<dbReference type="GO" id="GO:0008643">
    <property type="term" value="P:carbohydrate transport"/>
    <property type="evidence" value="ECO:0007669"/>
    <property type="project" value="InterPro"/>
</dbReference>
<comment type="similarity">
    <text evidence="1">Belongs to the sodium:galactoside symporter (TC 2.A.2) family.</text>
</comment>
<dbReference type="GO" id="GO:0005886">
    <property type="term" value="C:plasma membrane"/>
    <property type="evidence" value="ECO:0007669"/>
    <property type="project" value="TreeGrafter"/>
</dbReference>
<reference evidence="3" key="1">
    <citation type="journal article" date="2014" name="Int. J. Syst. Evol. Microbiol.">
        <title>Complete genome sequence of Corynebacterium casei LMG S-19264T (=DSM 44701T), isolated from a smear-ripened cheese.</title>
        <authorList>
            <consortium name="US DOE Joint Genome Institute (JGI-PGF)"/>
            <person name="Walter F."/>
            <person name="Albersmeier A."/>
            <person name="Kalinowski J."/>
            <person name="Ruckert C."/>
        </authorList>
    </citation>
    <scope>NUCLEOTIDE SEQUENCE</scope>
    <source>
        <strain evidence="3">NBRC 110023</strain>
    </source>
</reference>
<evidence type="ECO:0000313" key="3">
    <source>
        <dbReference type="EMBL" id="GLR72083.1"/>
    </source>
</evidence>
<protein>
    <submittedName>
        <fullName evidence="3">MFS transporter</fullName>
    </submittedName>
</protein>
<feature type="transmembrane region" description="Helical" evidence="2">
    <location>
        <begin position="154"/>
        <end position="181"/>
    </location>
</feature>
<dbReference type="AlphaFoldDB" id="A0AA37T4R9"/>